<feature type="compositionally biased region" description="Basic and acidic residues" evidence="1">
    <location>
        <begin position="31"/>
        <end position="41"/>
    </location>
</feature>
<feature type="region of interest" description="Disordered" evidence="1">
    <location>
        <begin position="31"/>
        <end position="50"/>
    </location>
</feature>
<gene>
    <name evidence="3" type="ORF">I79_014729</name>
</gene>
<evidence type="ECO:0000313" key="4">
    <source>
        <dbReference type="Proteomes" id="UP000001075"/>
    </source>
</evidence>
<accession>G3HUW1</accession>
<dbReference type="Proteomes" id="UP000001075">
    <property type="component" value="Unassembled WGS sequence"/>
</dbReference>
<name>G3HUW1_CRIGR</name>
<dbReference type="AlphaFoldDB" id="G3HUW1"/>
<keyword evidence="2" id="KW-0732">Signal</keyword>
<sequence>MNINLCLIFRLVCHLAEKVCEGHEECQQLEERGLHSEHRVSQQDSETPES</sequence>
<proteinExistence type="predicted"/>
<evidence type="ECO:0000256" key="1">
    <source>
        <dbReference type="SAM" id="MobiDB-lite"/>
    </source>
</evidence>
<evidence type="ECO:0000313" key="3">
    <source>
        <dbReference type="EMBL" id="EGW09835.1"/>
    </source>
</evidence>
<reference evidence="4" key="1">
    <citation type="journal article" date="2011" name="Nat. Biotechnol.">
        <title>The genomic sequence of the Chinese hamster ovary (CHO)-K1 cell line.</title>
        <authorList>
            <person name="Xu X."/>
            <person name="Nagarajan H."/>
            <person name="Lewis N.E."/>
            <person name="Pan S."/>
            <person name="Cai Z."/>
            <person name="Liu X."/>
            <person name="Chen W."/>
            <person name="Xie M."/>
            <person name="Wang W."/>
            <person name="Hammond S."/>
            <person name="Andersen M.R."/>
            <person name="Neff N."/>
            <person name="Passarelli B."/>
            <person name="Koh W."/>
            <person name="Fan H.C."/>
            <person name="Wang J."/>
            <person name="Gui Y."/>
            <person name="Lee K.H."/>
            <person name="Betenbaugh M.J."/>
            <person name="Quake S.R."/>
            <person name="Famili I."/>
            <person name="Palsson B.O."/>
            <person name="Wang J."/>
        </authorList>
    </citation>
    <scope>NUCLEOTIDE SEQUENCE [LARGE SCALE GENOMIC DNA]</scope>
    <source>
        <strain evidence="4">CHO K1 cell line</strain>
    </source>
</reference>
<organism evidence="3 4">
    <name type="scientific">Cricetulus griseus</name>
    <name type="common">Chinese hamster</name>
    <name type="synonym">Cricetulus barabensis griseus</name>
    <dbReference type="NCBI Taxonomy" id="10029"/>
    <lineage>
        <taxon>Eukaryota</taxon>
        <taxon>Metazoa</taxon>
        <taxon>Chordata</taxon>
        <taxon>Craniata</taxon>
        <taxon>Vertebrata</taxon>
        <taxon>Euteleostomi</taxon>
        <taxon>Mammalia</taxon>
        <taxon>Eutheria</taxon>
        <taxon>Euarchontoglires</taxon>
        <taxon>Glires</taxon>
        <taxon>Rodentia</taxon>
        <taxon>Myomorpha</taxon>
        <taxon>Muroidea</taxon>
        <taxon>Cricetidae</taxon>
        <taxon>Cricetinae</taxon>
        <taxon>Cricetulus</taxon>
    </lineage>
</organism>
<feature type="signal peptide" evidence="2">
    <location>
        <begin position="1"/>
        <end position="22"/>
    </location>
</feature>
<protein>
    <submittedName>
        <fullName evidence="3">Uncharacterized protein</fullName>
    </submittedName>
</protein>
<evidence type="ECO:0000256" key="2">
    <source>
        <dbReference type="SAM" id="SignalP"/>
    </source>
</evidence>
<feature type="chain" id="PRO_5003444505" evidence="2">
    <location>
        <begin position="23"/>
        <end position="50"/>
    </location>
</feature>
<dbReference type="InParanoid" id="G3HUW1"/>
<dbReference type="EMBL" id="JH000754">
    <property type="protein sequence ID" value="EGW09835.1"/>
    <property type="molecule type" value="Genomic_DNA"/>
</dbReference>